<keyword evidence="7" id="KW-0479">Metal-binding</keyword>
<keyword evidence="13 14" id="KW-0472">Membrane</keyword>
<evidence type="ECO:0000256" key="12">
    <source>
        <dbReference type="ARBA" id="ARBA00023033"/>
    </source>
</evidence>
<keyword evidence="9" id="KW-0492">Microsome</keyword>
<evidence type="ECO:0000256" key="7">
    <source>
        <dbReference type="ARBA" id="ARBA00022723"/>
    </source>
</evidence>
<organism evidence="15 16">
    <name type="scientific">Lynx canadensis</name>
    <name type="common">Canada lynx</name>
    <name type="synonym">Felis canadensis</name>
    <dbReference type="NCBI Taxonomy" id="61383"/>
    <lineage>
        <taxon>Eukaryota</taxon>
        <taxon>Metazoa</taxon>
        <taxon>Chordata</taxon>
        <taxon>Craniata</taxon>
        <taxon>Vertebrata</taxon>
        <taxon>Euteleostomi</taxon>
        <taxon>Mammalia</taxon>
        <taxon>Eutheria</taxon>
        <taxon>Laurasiatheria</taxon>
        <taxon>Carnivora</taxon>
        <taxon>Feliformia</taxon>
        <taxon>Felidae</taxon>
        <taxon>Felinae</taxon>
        <taxon>Lynx</taxon>
    </lineage>
</organism>
<dbReference type="GO" id="GO:0008202">
    <property type="term" value="P:steroid metabolic process"/>
    <property type="evidence" value="ECO:0007669"/>
    <property type="project" value="TreeGrafter"/>
</dbReference>
<dbReference type="PANTHER" id="PTHR24302:SF38">
    <property type="entry name" value="CYTOCHROME P450 3A5"/>
    <property type="match status" value="1"/>
</dbReference>
<dbReference type="GO" id="GO:0070989">
    <property type="term" value="P:oxidative demethylation"/>
    <property type="evidence" value="ECO:0007669"/>
    <property type="project" value="TreeGrafter"/>
</dbReference>
<evidence type="ECO:0000256" key="1">
    <source>
        <dbReference type="ARBA" id="ARBA00001971"/>
    </source>
</evidence>
<evidence type="ECO:0000256" key="14">
    <source>
        <dbReference type="SAM" id="Phobius"/>
    </source>
</evidence>
<keyword evidence="14" id="KW-0812">Transmembrane</keyword>
<keyword evidence="8" id="KW-0256">Endoplasmic reticulum</keyword>
<evidence type="ECO:0000256" key="5">
    <source>
        <dbReference type="ARBA" id="ARBA00012109"/>
    </source>
</evidence>
<dbReference type="GO" id="GO:0016712">
    <property type="term" value="F:oxidoreductase activity, acting on paired donors, with incorporation or reduction of molecular oxygen, reduced flavin or flavoprotein as one donor, and incorporation of one atom of oxygen"/>
    <property type="evidence" value="ECO:0007669"/>
    <property type="project" value="UniProtKB-EC"/>
</dbReference>
<dbReference type="Gene3D" id="1.10.630.10">
    <property type="entry name" value="Cytochrome P450"/>
    <property type="match status" value="1"/>
</dbReference>
<dbReference type="GO" id="GO:0005506">
    <property type="term" value="F:iron ion binding"/>
    <property type="evidence" value="ECO:0007669"/>
    <property type="project" value="InterPro"/>
</dbReference>
<dbReference type="InterPro" id="IPR050705">
    <property type="entry name" value="Cytochrome_P450_3A"/>
</dbReference>
<evidence type="ECO:0000256" key="10">
    <source>
        <dbReference type="ARBA" id="ARBA00023002"/>
    </source>
</evidence>
<dbReference type="InterPro" id="IPR036396">
    <property type="entry name" value="Cyt_P450_sf"/>
</dbReference>
<accession>A0A667IH68</accession>
<evidence type="ECO:0000313" key="15">
    <source>
        <dbReference type="Ensembl" id="ENSLCNP00005033375.1"/>
    </source>
</evidence>
<evidence type="ECO:0000256" key="13">
    <source>
        <dbReference type="ARBA" id="ARBA00023136"/>
    </source>
</evidence>
<proteinExistence type="inferred from homology"/>
<dbReference type="Proteomes" id="UP000472241">
    <property type="component" value="Unplaced"/>
</dbReference>
<dbReference type="EC" id="1.14.14.1" evidence="5"/>
<dbReference type="GO" id="GO:0050649">
    <property type="term" value="F:testosterone 6-beta-hydroxylase activity"/>
    <property type="evidence" value="ECO:0007669"/>
    <property type="project" value="TreeGrafter"/>
</dbReference>
<reference evidence="15" key="1">
    <citation type="submission" date="2025-08" db="UniProtKB">
        <authorList>
            <consortium name="Ensembl"/>
        </authorList>
    </citation>
    <scope>IDENTIFICATION</scope>
</reference>
<keyword evidence="11" id="KW-0408">Iron</keyword>
<evidence type="ECO:0000256" key="11">
    <source>
        <dbReference type="ARBA" id="ARBA00023004"/>
    </source>
</evidence>
<dbReference type="AlphaFoldDB" id="A0A667IH68"/>
<evidence type="ECO:0000256" key="3">
    <source>
        <dbReference type="ARBA" id="ARBA00004406"/>
    </source>
</evidence>
<comment type="subcellular location">
    <subcellularLocation>
        <location evidence="3">Endoplasmic reticulum membrane</location>
        <topology evidence="3">Peripheral membrane protein</topology>
    </subcellularLocation>
    <subcellularLocation>
        <location evidence="2">Microsome membrane</location>
        <topology evidence="2">Peripheral membrane protein</topology>
    </subcellularLocation>
</comment>
<comment type="cofactor">
    <cofactor evidence="1">
        <name>heme</name>
        <dbReference type="ChEBI" id="CHEBI:30413"/>
    </cofactor>
</comment>
<name>A0A667IH68_LYNCA</name>
<dbReference type="SUPFAM" id="SSF48264">
    <property type="entry name" value="Cytochrome P450"/>
    <property type="match status" value="1"/>
</dbReference>
<keyword evidence="6" id="KW-0349">Heme</keyword>
<reference evidence="15" key="2">
    <citation type="submission" date="2025-09" db="UniProtKB">
        <authorList>
            <consortium name="Ensembl"/>
        </authorList>
    </citation>
    <scope>IDENTIFICATION</scope>
</reference>
<protein>
    <recommendedName>
        <fullName evidence="5">unspecific monooxygenase</fullName>
        <ecNumber evidence="5">1.14.14.1</ecNumber>
    </recommendedName>
</protein>
<evidence type="ECO:0000313" key="16">
    <source>
        <dbReference type="Proteomes" id="UP000472241"/>
    </source>
</evidence>
<dbReference type="PANTHER" id="PTHR24302">
    <property type="entry name" value="CYTOCHROME P450 FAMILY 3"/>
    <property type="match status" value="1"/>
</dbReference>
<keyword evidence="16" id="KW-1185">Reference proteome</keyword>
<evidence type="ECO:0000256" key="2">
    <source>
        <dbReference type="ARBA" id="ARBA00004174"/>
    </source>
</evidence>
<dbReference type="GO" id="GO:0020037">
    <property type="term" value="F:heme binding"/>
    <property type="evidence" value="ECO:0007669"/>
    <property type="project" value="InterPro"/>
</dbReference>
<comment type="similarity">
    <text evidence="4">Belongs to the cytochrome P450 family.</text>
</comment>
<keyword evidence="12" id="KW-0503">Monooxygenase</keyword>
<keyword evidence="10" id="KW-0560">Oxidoreductase</keyword>
<evidence type="ECO:0000256" key="6">
    <source>
        <dbReference type="ARBA" id="ARBA00022617"/>
    </source>
</evidence>
<dbReference type="Ensembl" id="ENSLCNT00005037248.1">
    <property type="protein sequence ID" value="ENSLCNP00005033375.1"/>
    <property type="gene ID" value="ENSLCNG00005021615.1"/>
</dbReference>
<keyword evidence="14" id="KW-1133">Transmembrane helix</keyword>
<gene>
    <name evidence="15" type="primary">LOC115503873</name>
</gene>
<feature type="transmembrane region" description="Helical" evidence="14">
    <location>
        <begin position="12"/>
        <end position="33"/>
    </location>
</feature>
<evidence type="ECO:0000256" key="9">
    <source>
        <dbReference type="ARBA" id="ARBA00022848"/>
    </source>
</evidence>
<evidence type="ECO:0000256" key="8">
    <source>
        <dbReference type="ARBA" id="ARBA00022824"/>
    </source>
</evidence>
<sequence>MDLIPSFSTETWLLLAISLVLLYLYGTHTHGLFKKLGIPGPKPLPFLGTALGYRQSFGPVGFMKSAISLSEDEQWKRIRTVLSPTFTSGKLKEVRKGGLSVRKLRNAPGHR</sequence>
<dbReference type="GO" id="GO:0005789">
    <property type="term" value="C:endoplasmic reticulum membrane"/>
    <property type="evidence" value="ECO:0007669"/>
    <property type="project" value="UniProtKB-SubCell"/>
</dbReference>
<evidence type="ECO:0000256" key="4">
    <source>
        <dbReference type="ARBA" id="ARBA00010617"/>
    </source>
</evidence>